<evidence type="ECO:0000313" key="1">
    <source>
        <dbReference type="EMBL" id="SVC45681.1"/>
    </source>
</evidence>
<dbReference type="GO" id="GO:0046294">
    <property type="term" value="P:formaldehyde catabolic process"/>
    <property type="evidence" value="ECO:0007669"/>
    <property type="project" value="InterPro"/>
</dbReference>
<dbReference type="GO" id="GO:0005829">
    <property type="term" value="C:cytosol"/>
    <property type="evidence" value="ECO:0007669"/>
    <property type="project" value="TreeGrafter"/>
</dbReference>
<evidence type="ECO:0008006" key="2">
    <source>
        <dbReference type="Google" id="ProtNLM"/>
    </source>
</evidence>
<gene>
    <name evidence="1" type="ORF">METZ01_LOCUS298535</name>
</gene>
<accession>A0A382MEK7</accession>
<dbReference type="SUPFAM" id="SSF53474">
    <property type="entry name" value="alpha/beta-Hydrolases"/>
    <property type="match status" value="1"/>
</dbReference>
<dbReference type="Gene3D" id="3.40.50.1820">
    <property type="entry name" value="alpha/beta hydrolase"/>
    <property type="match status" value="1"/>
</dbReference>
<dbReference type="GO" id="GO:0018738">
    <property type="term" value="F:S-formylglutathione hydrolase activity"/>
    <property type="evidence" value="ECO:0007669"/>
    <property type="project" value="InterPro"/>
</dbReference>
<reference evidence="1" key="1">
    <citation type="submission" date="2018-05" db="EMBL/GenBank/DDBJ databases">
        <authorList>
            <person name="Lanie J.A."/>
            <person name="Ng W.-L."/>
            <person name="Kazmierczak K.M."/>
            <person name="Andrzejewski T.M."/>
            <person name="Davidsen T.M."/>
            <person name="Wayne K.J."/>
            <person name="Tettelin H."/>
            <person name="Glass J.I."/>
            <person name="Rusch D."/>
            <person name="Podicherti R."/>
            <person name="Tsui H.-C.T."/>
            <person name="Winkler M.E."/>
        </authorList>
    </citation>
    <scope>NUCLEOTIDE SEQUENCE</scope>
</reference>
<proteinExistence type="predicted"/>
<dbReference type="PANTHER" id="PTHR10061">
    <property type="entry name" value="S-FORMYLGLUTATHIONE HYDROLASE"/>
    <property type="match status" value="1"/>
</dbReference>
<protein>
    <recommendedName>
        <fullName evidence="2">S-formylglutathione hydrolase</fullName>
    </recommendedName>
</protein>
<dbReference type="InterPro" id="IPR029058">
    <property type="entry name" value="AB_hydrolase_fold"/>
</dbReference>
<dbReference type="AlphaFoldDB" id="A0A382MEK7"/>
<organism evidence="1">
    <name type="scientific">marine metagenome</name>
    <dbReference type="NCBI Taxonomy" id="408172"/>
    <lineage>
        <taxon>unclassified sequences</taxon>
        <taxon>metagenomes</taxon>
        <taxon>ecological metagenomes</taxon>
    </lineage>
</organism>
<sequence>PELLEQACEDKGIPIQLRRHPGYDHSYFFISTFIGDHILWHSERL</sequence>
<dbReference type="InterPro" id="IPR014186">
    <property type="entry name" value="S-formylglutathione_hydrol"/>
</dbReference>
<name>A0A382MEK7_9ZZZZ</name>
<dbReference type="PANTHER" id="PTHR10061:SF0">
    <property type="entry name" value="S-FORMYLGLUTATHIONE HYDROLASE"/>
    <property type="match status" value="1"/>
</dbReference>
<dbReference type="EMBL" id="UINC01092257">
    <property type="protein sequence ID" value="SVC45681.1"/>
    <property type="molecule type" value="Genomic_DNA"/>
</dbReference>
<feature type="non-terminal residue" evidence="1">
    <location>
        <position position="1"/>
    </location>
</feature>